<proteinExistence type="predicted"/>
<accession>G2YJK1</accession>
<name>G2YJK1_BOTF4</name>
<reference evidence="2" key="1">
    <citation type="journal article" date="2011" name="PLoS Genet.">
        <title>Genomic analysis of the necrotrophic fungal pathogens Sclerotinia sclerotiorum and Botrytis cinerea.</title>
        <authorList>
            <person name="Amselem J."/>
            <person name="Cuomo C.A."/>
            <person name="van Kan J.A."/>
            <person name="Viaud M."/>
            <person name="Benito E.P."/>
            <person name="Couloux A."/>
            <person name="Coutinho P.M."/>
            <person name="de Vries R.P."/>
            <person name="Dyer P.S."/>
            <person name="Fillinger S."/>
            <person name="Fournier E."/>
            <person name="Gout L."/>
            <person name="Hahn M."/>
            <person name="Kohn L."/>
            <person name="Lapalu N."/>
            <person name="Plummer K.M."/>
            <person name="Pradier J.M."/>
            <person name="Quevillon E."/>
            <person name="Sharon A."/>
            <person name="Simon A."/>
            <person name="ten Have A."/>
            <person name="Tudzynski B."/>
            <person name="Tudzynski P."/>
            <person name="Wincker P."/>
            <person name="Andrew M."/>
            <person name="Anthouard V."/>
            <person name="Beever R.E."/>
            <person name="Beffa R."/>
            <person name="Benoit I."/>
            <person name="Bouzid O."/>
            <person name="Brault B."/>
            <person name="Chen Z."/>
            <person name="Choquer M."/>
            <person name="Collemare J."/>
            <person name="Cotton P."/>
            <person name="Danchin E.G."/>
            <person name="Da Silva C."/>
            <person name="Gautier A."/>
            <person name="Giraud C."/>
            <person name="Giraud T."/>
            <person name="Gonzalez C."/>
            <person name="Grossetete S."/>
            <person name="Guldener U."/>
            <person name="Henrissat B."/>
            <person name="Howlett B.J."/>
            <person name="Kodira C."/>
            <person name="Kretschmer M."/>
            <person name="Lappartient A."/>
            <person name="Leroch M."/>
            <person name="Levis C."/>
            <person name="Mauceli E."/>
            <person name="Neuveglise C."/>
            <person name="Oeser B."/>
            <person name="Pearson M."/>
            <person name="Poulain J."/>
            <person name="Poussereau N."/>
            <person name="Quesneville H."/>
            <person name="Rascle C."/>
            <person name="Schumacher J."/>
            <person name="Segurens B."/>
            <person name="Sexton A."/>
            <person name="Silva E."/>
            <person name="Sirven C."/>
            <person name="Soanes D.M."/>
            <person name="Talbot N.J."/>
            <person name="Templeton M."/>
            <person name="Yandava C."/>
            <person name="Yarden O."/>
            <person name="Zeng Q."/>
            <person name="Rollins J.A."/>
            <person name="Lebrun M.H."/>
            <person name="Dickman M."/>
        </authorList>
    </citation>
    <scope>NUCLEOTIDE SEQUENCE [LARGE SCALE GENOMIC DNA]</scope>
    <source>
        <strain evidence="2">T4</strain>
    </source>
</reference>
<dbReference type="Proteomes" id="UP000008177">
    <property type="component" value="Unplaced contigs"/>
</dbReference>
<protein>
    <submittedName>
        <fullName evidence="1">Uncharacterized protein</fullName>
    </submittedName>
</protein>
<evidence type="ECO:0000313" key="2">
    <source>
        <dbReference type="Proteomes" id="UP000008177"/>
    </source>
</evidence>
<dbReference type="InParanoid" id="G2YJK1"/>
<dbReference type="HOGENOM" id="CLU_3377008_0_0_1"/>
<dbReference type="AlphaFoldDB" id="G2YJK1"/>
<sequence length="34" mass="3741">MTICVRIRMPAQYTFSSHDAGIVTLLATYAPSII</sequence>
<dbReference type="EMBL" id="FQ790338">
    <property type="protein sequence ID" value="CCD51918.1"/>
    <property type="molecule type" value="Genomic_DNA"/>
</dbReference>
<organism evidence="1 2">
    <name type="scientific">Botryotinia fuckeliana (strain T4)</name>
    <name type="common">Noble rot fungus</name>
    <name type="synonym">Botrytis cinerea</name>
    <dbReference type="NCBI Taxonomy" id="999810"/>
    <lineage>
        <taxon>Eukaryota</taxon>
        <taxon>Fungi</taxon>
        <taxon>Dikarya</taxon>
        <taxon>Ascomycota</taxon>
        <taxon>Pezizomycotina</taxon>
        <taxon>Leotiomycetes</taxon>
        <taxon>Helotiales</taxon>
        <taxon>Sclerotiniaceae</taxon>
        <taxon>Botrytis</taxon>
    </lineage>
</organism>
<gene>
    <name evidence="1" type="ORF">BofuT4_uP084420.1</name>
</gene>
<evidence type="ECO:0000313" key="1">
    <source>
        <dbReference type="EMBL" id="CCD51918.1"/>
    </source>
</evidence>